<dbReference type="InterPro" id="IPR006638">
    <property type="entry name" value="Elp3/MiaA/NifB-like_rSAM"/>
</dbReference>
<dbReference type="NCBIfam" id="TIGR04043">
    <property type="entry name" value="rSAM_MSMEG_0568"/>
    <property type="match status" value="1"/>
</dbReference>
<dbReference type="InterPro" id="IPR034422">
    <property type="entry name" value="HydE/PylB-like"/>
</dbReference>
<reference evidence="6 7" key="1">
    <citation type="journal article" date="2019" name="Nat. Microbiol.">
        <title>Wide diversity of methane and short-chain alkane metabolisms in uncultured archaea.</title>
        <authorList>
            <person name="Borrel G."/>
            <person name="Adam P.S."/>
            <person name="McKay L.J."/>
            <person name="Chen L.X."/>
            <person name="Sierra-Garcia I.N."/>
            <person name="Sieber C.M."/>
            <person name="Letourneur Q."/>
            <person name="Ghozlane A."/>
            <person name="Andersen G.L."/>
            <person name="Li W.J."/>
            <person name="Hallam S.J."/>
            <person name="Muyzer G."/>
            <person name="de Oliveira V.M."/>
            <person name="Inskeep W.P."/>
            <person name="Banfield J.F."/>
            <person name="Gribaldo S."/>
        </authorList>
    </citation>
    <scope>NUCLEOTIDE SEQUENCE [LARGE SCALE GENOMIC DNA]</scope>
    <source>
        <strain evidence="6">NM1a</strain>
    </source>
</reference>
<evidence type="ECO:0000259" key="5">
    <source>
        <dbReference type="PROSITE" id="PS51918"/>
    </source>
</evidence>
<dbReference type="InterPro" id="IPR013785">
    <property type="entry name" value="Aldolase_TIM"/>
</dbReference>
<evidence type="ECO:0000313" key="6">
    <source>
        <dbReference type="EMBL" id="RZN64473.1"/>
    </source>
</evidence>
<comment type="caution">
    <text evidence="6">The sequence shown here is derived from an EMBL/GenBank/DDBJ whole genome shotgun (WGS) entry which is preliminary data.</text>
</comment>
<dbReference type="PANTHER" id="PTHR43726">
    <property type="entry name" value="3-METHYLORNITHINE SYNTHASE"/>
    <property type="match status" value="1"/>
</dbReference>
<feature type="domain" description="Radical SAM core" evidence="5">
    <location>
        <begin position="100"/>
        <end position="324"/>
    </location>
</feature>
<dbReference type="GO" id="GO:0016740">
    <property type="term" value="F:transferase activity"/>
    <property type="evidence" value="ECO:0007669"/>
    <property type="project" value="TreeGrafter"/>
</dbReference>
<sequence>MTKKEFISNLKIDLFSKGVRISAEDKGRKGGAGPAGSKNIIFGNTVANVPTFAKFVADSPYSLDNNVLKKFNKKIIDVKIPNPQFYKLKTKDGIPYNKIALLHGEDCLATTVVQHCIYWDTPLRCKFCGIDLSKGSTLDIKKPEEIAEVAEAAKRLDNVKHVTLTIGALKEEDEIKILGNCASAIKNAAKIPVHVQFEPLKDLKRMENLYSKGVDTVGIHIESFDKKVLENIAPAKAKIGFDRYLKALEYAVNIFGENQVSSFIIIGLGESDESVIEGCKTLSGMGVYPFVVPINPIPGSYMEDAIPPSFERMKDIYESVASILKENLSWKKSKAGCVKCRACSALDVFE</sequence>
<dbReference type="GO" id="GO:0046872">
    <property type="term" value="F:metal ion binding"/>
    <property type="evidence" value="ECO:0007669"/>
    <property type="project" value="UniProtKB-KW"/>
</dbReference>
<dbReference type="Proteomes" id="UP000317158">
    <property type="component" value="Unassembled WGS sequence"/>
</dbReference>
<dbReference type="CDD" id="cd01335">
    <property type="entry name" value="Radical_SAM"/>
    <property type="match status" value="1"/>
</dbReference>
<name>A0A520KS95_METT2</name>
<accession>A0A520KS95</accession>
<dbReference type="InterPro" id="IPR007197">
    <property type="entry name" value="rSAM"/>
</dbReference>
<gene>
    <name evidence="6" type="ORF">EF806_03770</name>
</gene>
<organism evidence="6 7">
    <name type="scientific">Methanoliparum thermophilum</name>
    <dbReference type="NCBI Taxonomy" id="2491083"/>
    <lineage>
        <taxon>Archaea</taxon>
        <taxon>Methanobacteriati</taxon>
        <taxon>Methanobacteriota</taxon>
        <taxon>Candidatus Methanoliparia</taxon>
        <taxon>Candidatus Methanoliparales</taxon>
        <taxon>Candidatus Methanoliparaceae</taxon>
        <taxon>Candidatus Methanoliparum</taxon>
    </lineage>
</organism>
<dbReference type="GO" id="GO:0051536">
    <property type="term" value="F:iron-sulfur cluster binding"/>
    <property type="evidence" value="ECO:0007669"/>
    <property type="project" value="UniProtKB-KW"/>
</dbReference>
<proteinExistence type="predicted"/>
<evidence type="ECO:0000256" key="3">
    <source>
        <dbReference type="ARBA" id="ARBA00023004"/>
    </source>
</evidence>
<dbReference type="SMART" id="SM00729">
    <property type="entry name" value="Elp3"/>
    <property type="match status" value="1"/>
</dbReference>
<protein>
    <submittedName>
        <fullName evidence="6">MSMEG_0568 family radical SAM protein</fullName>
    </submittedName>
</protein>
<dbReference type="SFLD" id="SFLDG01107">
    <property type="entry name" value="Uncharacterised_Radical_SAM_Su"/>
    <property type="match status" value="1"/>
</dbReference>
<evidence type="ECO:0000256" key="1">
    <source>
        <dbReference type="ARBA" id="ARBA00022691"/>
    </source>
</evidence>
<dbReference type="PANTHER" id="PTHR43726:SF1">
    <property type="entry name" value="BIOTIN SYNTHASE"/>
    <property type="match status" value="1"/>
</dbReference>
<keyword evidence="1" id="KW-0949">S-adenosyl-L-methionine</keyword>
<evidence type="ECO:0000256" key="2">
    <source>
        <dbReference type="ARBA" id="ARBA00022723"/>
    </source>
</evidence>
<evidence type="ECO:0000256" key="4">
    <source>
        <dbReference type="ARBA" id="ARBA00023014"/>
    </source>
</evidence>
<dbReference type="Gene3D" id="3.20.20.70">
    <property type="entry name" value="Aldolase class I"/>
    <property type="match status" value="1"/>
</dbReference>
<keyword evidence="3" id="KW-0408">Iron</keyword>
<dbReference type="InterPro" id="IPR016779">
    <property type="entry name" value="rSAM_MSMEG0568"/>
</dbReference>
<dbReference type="NCBIfam" id="NF045502">
    <property type="entry name" value="variant_rSAM"/>
    <property type="match status" value="1"/>
</dbReference>
<keyword evidence="2" id="KW-0479">Metal-binding</keyword>
<dbReference type="PROSITE" id="PS51918">
    <property type="entry name" value="RADICAL_SAM"/>
    <property type="match status" value="1"/>
</dbReference>
<dbReference type="InterPro" id="IPR058240">
    <property type="entry name" value="rSAM_sf"/>
</dbReference>
<dbReference type="EMBL" id="RXIF01000006">
    <property type="protein sequence ID" value="RZN64473.1"/>
    <property type="molecule type" value="Genomic_DNA"/>
</dbReference>
<keyword evidence="4" id="KW-0411">Iron-sulfur</keyword>
<evidence type="ECO:0000313" key="7">
    <source>
        <dbReference type="Proteomes" id="UP000317158"/>
    </source>
</evidence>
<dbReference type="SFLD" id="SFLDS00029">
    <property type="entry name" value="Radical_SAM"/>
    <property type="match status" value="1"/>
</dbReference>
<dbReference type="SUPFAM" id="SSF102114">
    <property type="entry name" value="Radical SAM enzymes"/>
    <property type="match status" value="1"/>
</dbReference>
<dbReference type="Pfam" id="PF04055">
    <property type="entry name" value="Radical_SAM"/>
    <property type="match status" value="1"/>
</dbReference>
<dbReference type="AlphaFoldDB" id="A0A520KS95"/>